<dbReference type="PANTHER" id="PTHR42920">
    <property type="entry name" value="OS03G0707200 PROTEIN-RELATED"/>
    <property type="match status" value="1"/>
</dbReference>
<evidence type="ECO:0000256" key="3">
    <source>
        <dbReference type="ARBA" id="ARBA00022475"/>
    </source>
</evidence>
<dbReference type="PANTHER" id="PTHR42920:SF5">
    <property type="entry name" value="EAMA DOMAIN-CONTAINING PROTEIN"/>
    <property type="match status" value="1"/>
</dbReference>
<reference evidence="9 10" key="1">
    <citation type="submission" date="2009-02" db="EMBL/GenBank/DDBJ databases">
        <title>Sequencing of the draft genome and assembly of Dethiobacter alkaliphilus AHT 1.</title>
        <authorList>
            <consortium name="US DOE Joint Genome Institute (JGI-PGF)"/>
            <person name="Lucas S."/>
            <person name="Copeland A."/>
            <person name="Lapidus A."/>
            <person name="Glavina del Rio T."/>
            <person name="Dalin E."/>
            <person name="Tice H."/>
            <person name="Bruce D."/>
            <person name="Goodwin L."/>
            <person name="Pitluck S."/>
            <person name="Larimer F."/>
            <person name="Land M.L."/>
            <person name="Hauser L."/>
            <person name="Muyzer G."/>
        </authorList>
    </citation>
    <scope>NUCLEOTIDE SEQUENCE [LARGE SCALE GENOMIC DNA]</scope>
    <source>
        <strain evidence="9 10">AHT 1</strain>
    </source>
</reference>
<evidence type="ECO:0000256" key="4">
    <source>
        <dbReference type="ARBA" id="ARBA00022692"/>
    </source>
</evidence>
<name>C0GHN6_DETAL</name>
<feature type="transmembrane region" description="Helical" evidence="7">
    <location>
        <begin position="268"/>
        <end position="289"/>
    </location>
</feature>
<evidence type="ECO:0000313" key="10">
    <source>
        <dbReference type="Proteomes" id="UP000006443"/>
    </source>
</evidence>
<sequence length="302" mass="32556">MEKKISRLTADVSLLMVSCIWGLTFVSLKNALTEIMPFSFNFYRFSIAALLMLVLAPRCIAAIKKETVFAGLLLGFFLFGGHSLQTMGLLYTTVANAGFLTGLVVVFVPLILAVLIRKSPPVNAWAGALFAFAGVAVLSLGASVRLNIGDILVILCAVCFALQLIYVGRYCHQHNILQLVFVQIVTVAVLSFPPAILAEPFILPQGFSANIWLALFVTAVLATTLAFFVQATMQKYTESTHAAIVLSAEPVFAALFAALLLGEILGGRVLLGGSLVLAGMLLAEIRVFSWPRSQKLFAKRGE</sequence>
<protein>
    <recommendedName>
        <fullName evidence="8">EamA domain-containing protein</fullName>
    </recommendedName>
</protein>
<evidence type="ECO:0000256" key="6">
    <source>
        <dbReference type="ARBA" id="ARBA00023136"/>
    </source>
</evidence>
<dbReference type="Pfam" id="PF00892">
    <property type="entry name" value="EamA"/>
    <property type="match status" value="2"/>
</dbReference>
<dbReference type="STRING" id="555088.DealDRAFT_1995"/>
<dbReference type="eggNOG" id="COG0697">
    <property type="taxonomic scope" value="Bacteria"/>
</dbReference>
<evidence type="ECO:0000256" key="2">
    <source>
        <dbReference type="ARBA" id="ARBA00007362"/>
    </source>
</evidence>
<accession>C0GHN6</accession>
<feature type="domain" description="EamA" evidence="8">
    <location>
        <begin position="148"/>
        <end position="282"/>
    </location>
</feature>
<dbReference type="GO" id="GO:0005886">
    <property type="term" value="C:plasma membrane"/>
    <property type="evidence" value="ECO:0007669"/>
    <property type="project" value="UniProtKB-SubCell"/>
</dbReference>
<evidence type="ECO:0000256" key="7">
    <source>
        <dbReference type="SAM" id="Phobius"/>
    </source>
</evidence>
<feature type="transmembrane region" description="Helical" evidence="7">
    <location>
        <begin position="68"/>
        <end position="91"/>
    </location>
</feature>
<feature type="transmembrane region" description="Helical" evidence="7">
    <location>
        <begin position="148"/>
        <end position="167"/>
    </location>
</feature>
<keyword evidence="6 7" id="KW-0472">Membrane</keyword>
<feature type="transmembrane region" description="Helical" evidence="7">
    <location>
        <begin position="241"/>
        <end position="262"/>
    </location>
</feature>
<comment type="caution">
    <text evidence="9">The sequence shown here is derived from an EMBL/GenBank/DDBJ whole genome shotgun (WGS) entry which is preliminary data.</text>
</comment>
<proteinExistence type="inferred from homology"/>
<evidence type="ECO:0000259" key="8">
    <source>
        <dbReference type="Pfam" id="PF00892"/>
    </source>
</evidence>
<evidence type="ECO:0000313" key="9">
    <source>
        <dbReference type="EMBL" id="EEG77242.1"/>
    </source>
</evidence>
<feature type="transmembrane region" description="Helical" evidence="7">
    <location>
        <begin position="209"/>
        <end position="229"/>
    </location>
</feature>
<evidence type="ECO:0000256" key="5">
    <source>
        <dbReference type="ARBA" id="ARBA00022989"/>
    </source>
</evidence>
<feature type="transmembrane region" description="Helical" evidence="7">
    <location>
        <begin position="122"/>
        <end position="142"/>
    </location>
</feature>
<feature type="transmembrane region" description="Helical" evidence="7">
    <location>
        <begin position="38"/>
        <end position="56"/>
    </location>
</feature>
<dbReference type="InterPro" id="IPR037185">
    <property type="entry name" value="EmrE-like"/>
</dbReference>
<organism evidence="9 10">
    <name type="scientific">Dethiobacter alkaliphilus AHT 1</name>
    <dbReference type="NCBI Taxonomy" id="555088"/>
    <lineage>
        <taxon>Bacteria</taxon>
        <taxon>Bacillati</taxon>
        <taxon>Bacillota</taxon>
        <taxon>Dethiobacteria</taxon>
        <taxon>Dethiobacterales</taxon>
        <taxon>Dethiobacteraceae</taxon>
        <taxon>Dethiobacter</taxon>
    </lineage>
</organism>
<dbReference type="RefSeq" id="WP_008517055.1">
    <property type="nucleotide sequence ID" value="NZ_ACJM01000009.1"/>
</dbReference>
<evidence type="ECO:0000256" key="1">
    <source>
        <dbReference type="ARBA" id="ARBA00004651"/>
    </source>
</evidence>
<comment type="similarity">
    <text evidence="2">Belongs to the EamA transporter family.</text>
</comment>
<dbReference type="OrthoDB" id="9804865at2"/>
<feature type="transmembrane region" description="Helical" evidence="7">
    <location>
        <begin position="97"/>
        <end position="115"/>
    </location>
</feature>
<dbReference type="EMBL" id="ACJM01000009">
    <property type="protein sequence ID" value="EEG77242.1"/>
    <property type="molecule type" value="Genomic_DNA"/>
</dbReference>
<dbReference type="SUPFAM" id="SSF103481">
    <property type="entry name" value="Multidrug resistance efflux transporter EmrE"/>
    <property type="match status" value="2"/>
</dbReference>
<feature type="transmembrane region" description="Helical" evidence="7">
    <location>
        <begin position="179"/>
        <end position="197"/>
    </location>
</feature>
<gene>
    <name evidence="9" type="ORF">DealDRAFT_1995</name>
</gene>
<keyword evidence="10" id="KW-1185">Reference proteome</keyword>
<dbReference type="InterPro" id="IPR000620">
    <property type="entry name" value="EamA_dom"/>
</dbReference>
<comment type="subcellular location">
    <subcellularLocation>
        <location evidence="1">Cell membrane</location>
        <topology evidence="1">Multi-pass membrane protein</topology>
    </subcellularLocation>
</comment>
<feature type="domain" description="EamA" evidence="8">
    <location>
        <begin position="11"/>
        <end position="139"/>
    </location>
</feature>
<feature type="transmembrane region" description="Helical" evidence="7">
    <location>
        <begin position="12"/>
        <end position="32"/>
    </location>
</feature>
<keyword evidence="5 7" id="KW-1133">Transmembrane helix</keyword>
<keyword evidence="4 7" id="KW-0812">Transmembrane</keyword>
<dbReference type="AlphaFoldDB" id="C0GHN6"/>
<dbReference type="InterPro" id="IPR051258">
    <property type="entry name" value="Diverse_Substrate_Transporter"/>
</dbReference>
<dbReference type="Proteomes" id="UP000006443">
    <property type="component" value="Unassembled WGS sequence"/>
</dbReference>
<keyword evidence="3" id="KW-1003">Cell membrane</keyword>